<dbReference type="EMBL" id="JBHSHD010000008">
    <property type="protein sequence ID" value="MFC4820880.1"/>
    <property type="molecule type" value="Genomic_DNA"/>
</dbReference>
<accession>A0ABV9QW60</accession>
<evidence type="ECO:0000313" key="1">
    <source>
        <dbReference type="EMBL" id="MFC4820880.1"/>
    </source>
</evidence>
<dbReference type="Proteomes" id="UP001595886">
    <property type="component" value="Unassembled WGS sequence"/>
</dbReference>
<keyword evidence="2" id="KW-1185">Reference proteome</keyword>
<reference evidence="2" key="1">
    <citation type="journal article" date="2019" name="Int. J. Syst. Evol. Microbiol.">
        <title>The Global Catalogue of Microorganisms (GCM) 10K type strain sequencing project: providing services to taxonomists for standard genome sequencing and annotation.</title>
        <authorList>
            <consortium name="The Broad Institute Genomics Platform"/>
            <consortium name="The Broad Institute Genome Sequencing Center for Infectious Disease"/>
            <person name="Wu L."/>
            <person name="Ma J."/>
        </authorList>
    </citation>
    <scope>NUCLEOTIDE SEQUENCE [LARGE SCALE GENOMIC DNA]</scope>
    <source>
        <strain evidence="2">CCUG 30340</strain>
    </source>
</reference>
<gene>
    <name evidence="1" type="ORF">ACFO6Q_11125</name>
</gene>
<dbReference type="RefSeq" id="WP_380020985.1">
    <property type="nucleotide sequence ID" value="NZ_JBHSHD010000008.1"/>
</dbReference>
<protein>
    <recommendedName>
        <fullName evidence="3">DUF1795 domain-containing protein</fullName>
    </recommendedName>
</protein>
<name>A0ABV9QW60_9GAMM</name>
<comment type="caution">
    <text evidence="1">The sequence shown here is derived from an EMBL/GenBank/DDBJ whole genome shotgun (WGS) entry which is preliminary data.</text>
</comment>
<sequence>MQVGGIYHHDAFYAAPDTGESLGKYLIVLAVPAGDDVVFRLLTSRYAELRPPECHHGAPYPGYGLGVPGGELQRLTWVDLRSQEDYDIDVFRGRMRKGHIRHVLTLNASTTRSVLLCVAGAQDTTRQQARHVRDSMAVLNG</sequence>
<proteinExistence type="predicted"/>
<evidence type="ECO:0008006" key="3">
    <source>
        <dbReference type="Google" id="ProtNLM"/>
    </source>
</evidence>
<organism evidence="1 2">
    <name type="scientific">Dokdonella ginsengisoli</name>
    <dbReference type="NCBI Taxonomy" id="363846"/>
    <lineage>
        <taxon>Bacteria</taxon>
        <taxon>Pseudomonadati</taxon>
        <taxon>Pseudomonadota</taxon>
        <taxon>Gammaproteobacteria</taxon>
        <taxon>Lysobacterales</taxon>
        <taxon>Rhodanobacteraceae</taxon>
        <taxon>Dokdonella</taxon>
    </lineage>
</organism>
<evidence type="ECO:0000313" key="2">
    <source>
        <dbReference type="Proteomes" id="UP001595886"/>
    </source>
</evidence>